<name>A0A502E4H6_9MYCO</name>
<dbReference type="InterPro" id="IPR013515">
    <property type="entry name" value="Phytochrome_cen-reg"/>
</dbReference>
<dbReference type="GO" id="GO:0009584">
    <property type="term" value="P:detection of visible light"/>
    <property type="evidence" value="ECO:0007669"/>
    <property type="project" value="InterPro"/>
</dbReference>
<dbReference type="PROSITE" id="PS50046">
    <property type="entry name" value="PHYTOCHROME_2"/>
    <property type="match status" value="1"/>
</dbReference>
<dbReference type="Proteomes" id="UP000320095">
    <property type="component" value="Unassembled WGS sequence"/>
</dbReference>
<evidence type="ECO:0000256" key="4">
    <source>
        <dbReference type="ARBA" id="ARBA00022991"/>
    </source>
</evidence>
<evidence type="ECO:0000313" key="8">
    <source>
        <dbReference type="EMBL" id="TPG32543.1"/>
    </source>
</evidence>
<dbReference type="GO" id="GO:0009881">
    <property type="term" value="F:photoreceptor activity"/>
    <property type="evidence" value="ECO:0007669"/>
    <property type="project" value="UniProtKB-KW"/>
</dbReference>
<dbReference type="InterPro" id="IPR035965">
    <property type="entry name" value="PAS-like_dom_sf"/>
</dbReference>
<evidence type="ECO:0000256" key="1">
    <source>
        <dbReference type="ARBA" id="ARBA00022543"/>
    </source>
</evidence>
<comment type="caution">
    <text evidence="8">The sequence shown here is derived from an EMBL/GenBank/DDBJ whole genome shotgun (WGS) entry which is preliminary data.</text>
</comment>
<dbReference type="GO" id="GO:0006355">
    <property type="term" value="P:regulation of DNA-templated transcription"/>
    <property type="evidence" value="ECO:0007669"/>
    <property type="project" value="InterPro"/>
</dbReference>
<dbReference type="AlphaFoldDB" id="A0A502E4H6"/>
<protein>
    <submittedName>
        <fullName evidence="8">GAF domain-containing protein</fullName>
    </submittedName>
</protein>
<dbReference type="Gene3D" id="3.60.40.10">
    <property type="entry name" value="PPM-type phosphatase domain"/>
    <property type="match status" value="1"/>
</dbReference>
<reference evidence="8 9" key="1">
    <citation type="journal article" date="2019" name="Environ. Microbiol.">
        <title>Species interactions and distinct microbial communities in high Arctic permafrost affected cryosols are associated with the CH4 and CO2 gas fluxes.</title>
        <authorList>
            <person name="Altshuler I."/>
            <person name="Hamel J."/>
            <person name="Turney S."/>
            <person name="Magnuson E."/>
            <person name="Levesque R."/>
            <person name="Greer C."/>
            <person name="Whyte L.G."/>
        </authorList>
    </citation>
    <scope>NUCLEOTIDE SEQUENCE [LARGE SCALE GENOMIC DNA]</scope>
    <source>
        <strain evidence="8 9">S5.20</strain>
    </source>
</reference>
<dbReference type="PRINTS" id="PR01033">
    <property type="entry name" value="PHYTOCHROME"/>
</dbReference>
<keyword evidence="5" id="KW-0675">Receptor</keyword>
<keyword evidence="2" id="KW-0716">Sensory transduction</keyword>
<dbReference type="Gene3D" id="3.30.450.20">
    <property type="entry name" value="PAS domain"/>
    <property type="match status" value="1"/>
</dbReference>
<dbReference type="PROSITE" id="PS50112">
    <property type="entry name" value="PAS"/>
    <property type="match status" value="1"/>
</dbReference>
<dbReference type="InterPro" id="IPR000014">
    <property type="entry name" value="PAS"/>
</dbReference>
<proteinExistence type="predicted"/>
<dbReference type="SMART" id="SM00065">
    <property type="entry name" value="GAF"/>
    <property type="match status" value="1"/>
</dbReference>
<dbReference type="InterPro" id="IPR013654">
    <property type="entry name" value="PAS_2"/>
</dbReference>
<feature type="domain" description="Phytochrome chromophore attachment site" evidence="6">
    <location>
        <begin position="143"/>
        <end position="301"/>
    </location>
</feature>
<evidence type="ECO:0000259" key="7">
    <source>
        <dbReference type="PROSITE" id="PS50112"/>
    </source>
</evidence>
<sequence>MTESTVQISTDEQARLDECAIEQIHLPGSIQPHGALIAVDASSFEIRQVSANSAAMLGVEPSELLGRSVQLLLGEQWLRNVLGREDDRLANPHLAEVGGNLFDVIVHRSASMIIVEFEAVSTTDAHLLPALNAALRRVSAMRTMETLRECAAREIRALVRFDRVVVYHFYPDGHGEVVAEDRVPELEPYLHQHFPASDIPVQARSLYLKKASQLIASSDYEPVPLIPAHNPATGEPLDLSRAELRSVSPHHLRYMRNMGTAATISLSLLQEGELIGMITCSAQEPRVVSYVHRQACEILAQQMTLQLGALAQRQHHERQIEYQLVRSELVQQMLGNGDIPSGLCSGNVTLVDLVQADGAIARIGGRMMSVGVTLSAAQALELARWVVNADEPVHICSDALGSERADLAELVPSAAGMVLWQCGPRGDFLAWFRGEVLQTIDWIGDQTLQNRDDPFSPRNSFAMWRQSVTGRSTPWLPDDIAQIGELIRDIDGVRAQQAATSDLNRGREVQRALHPKETAPSVGYDVAGACMPARTVGGDFYDWYSTEDGLAITLGDVMGKGVGAAMIAAAVRTLMRVDRNNRDPSIAVAHASSMLNADLAEVSSFATLFHALLTSATGEVSYIDAGHGLTIILRRDGSSVRLSGGDYPIGLALGGGFSRQFEVLDPGDMLVSFSDGVLDLYDDSLDAIEAIVALARQAPSPQSLVESVMNLAGALTMPDDVTVVAVRRNRG</sequence>
<dbReference type="Gene3D" id="3.30.450.40">
    <property type="match status" value="1"/>
</dbReference>
<dbReference type="RefSeq" id="WP_140694617.1">
    <property type="nucleotide sequence ID" value="NZ_RCZG01000008.1"/>
</dbReference>
<dbReference type="SUPFAM" id="SSF55785">
    <property type="entry name" value="PYP-like sensor domain (PAS domain)"/>
    <property type="match status" value="1"/>
</dbReference>
<dbReference type="InterPro" id="IPR001932">
    <property type="entry name" value="PPM-type_phosphatase-like_dom"/>
</dbReference>
<gene>
    <name evidence="8" type="ORF">EAH80_20010</name>
</gene>
<dbReference type="PANTHER" id="PTHR43156">
    <property type="entry name" value="STAGE II SPORULATION PROTEIN E-RELATED"/>
    <property type="match status" value="1"/>
</dbReference>
<organism evidence="8 9">
    <name type="scientific">Mycolicibacterium hodleri</name>
    <dbReference type="NCBI Taxonomy" id="49897"/>
    <lineage>
        <taxon>Bacteria</taxon>
        <taxon>Bacillati</taxon>
        <taxon>Actinomycetota</taxon>
        <taxon>Actinomycetes</taxon>
        <taxon>Mycobacteriales</taxon>
        <taxon>Mycobacteriaceae</taxon>
        <taxon>Mycolicibacterium</taxon>
    </lineage>
</organism>
<evidence type="ECO:0000313" key="9">
    <source>
        <dbReference type="Proteomes" id="UP000320095"/>
    </source>
</evidence>
<dbReference type="PANTHER" id="PTHR43156:SF2">
    <property type="entry name" value="STAGE II SPORULATION PROTEIN E"/>
    <property type="match status" value="1"/>
</dbReference>
<evidence type="ECO:0000256" key="3">
    <source>
        <dbReference type="ARBA" id="ARBA00022801"/>
    </source>
</evidence>
<dbReference type="GO" id="GO:0016791">
    <property type="term" value="F:phosphatase activity"/>
    <property type="evidence" value="ECO:0007669"/>
    <property type="project" value="TreeGrafter"/>
</dbReference>
<dbReference type="InterPro" id="IPR029016">
    <property type="entry name" value="GAF-like_dom_sf"/>
</dbReference>
<dbReference type="Gene3D" id="3.30.450.270">
    <property type="match status" value="1"/>
</dbReference>
<dbReference type="Pfam" id="PF07228">
    <property type="entry name" value="SpoIIE"/>
    <property type="match status" value="1"/>
</dbReference>
<dbReference type="InterPro" id="IPR003018">
    <property type="entry name" value="GAF"/>
</dbReference>
<dbReference type="InterPro" id="IPR016132">
    <property type="entry name" value="Phyto_chromo_attachment"/>
</dbReference>
<keyword evidence="4" id="KW-0157">Chromophore</keyword>
<dbReference type="SUPFAM" id="SSF55781">
    <property type="entry name" value="GAF domain-like"/>
    <property type="match status" value="2"/>
</dbReference>
<keyword evidence="9" id="KW-1185">Reference proteome</keyword>
<dbReference type="SMART" id="SM00331">
    <property type="entry name" value="PP2C_SIG"/>
    <property type="match status" value="1"/>
</dbReference>
<accession>A0A502E4H6</accession>
<dbReference type="Pfam" id="PF01590">
    <property type="entry name" value="GAF"/>
    <property type="match status" value="1"/>
</dbReference>
<dbReference type="InterPro" id="IPR043150">
    <property type="entry name" value="Phytochrome_PHY_sf"/>
</dbReference>
<dbReference type="InterPro" id="IPR036457">
    <property type="entry name" value="PPM-type-like_dom_sf"/>
</dbReference>
<dbReference type="InterPro" id="IPR001294">
    <property type="entry name" value="Phytochrome"/>
</dbReference>
<keyword evidence="3" id="KW-0378">Hydrolase</keyword>
<dbReference type="Pfam" id="PF00360">
    <property type="entry name" value="PHY"/>
    <property type="match status" value="1"/>
</dbReference>
<dbReference type="Pfam" id="PF08446">
    <property type="entry name" value="PAS_2"/>
    <property type="match status" value="1"/>
</dbReference>
<evidence type="ECO:0000256" key="5">
    <source>
        <dbReference type="ARBA" id="ARBA00023170"/>
    </source>
</evidence>
<evidence type="ECO:0000256" key="2">
    <source>
        <dbReference type="ARBA" id="ARBA00022606"/>
    </source>
</evidence>
<dbReference type="InterPro" id="IPR052016">
    <property type="entry name" value="Bact_Sigma-Reg"/>
</dbReference>
<dbReference type="EMBL" id="RCZG01000008">
    <property type="protein sequence ID" value="TPG32543.1"/>
    <property type="molecule type" value="Genomic_DNA"/>
</dbReference>
<dbReference type="OrthoDB" id="23692at2"/>
<keyword evidence="1" id="KW-0600">Photoreceptor protein</keyword>
<feature type="domain" description="PAS" evidence="7">
    <location>
        <begin position="36"/>
        <end position="86"/>
    </location>
</feature>
<evidence type="ECO:0000259" key="6">
    <source>
        <dbReference type="PROSITE" id="PS50046"/>
    </source>
</evidence>
<dbReference type="SUPFAM" id="SSF81606">
    <property type="entry name" value="PP2C-like"/>
    <property type="match status" value="1"/>
</dbReference>